<dbReference type="GO" id="GO:0045503">
    <property type="term" value="F:dynein light chain binding"/>
    <property type="evidence" value="ECO:0007669"/>
    <property type="project" value="TreeGrafter"/>
</dbReference>
<comment type="subcellular location">
    <subcellularLocation>
        <location evidence="1">Cytoplasm</location>
        <location evidence="1">Cytoskeleton</location>
        <location evidence="1">Cilium axoneme</location>
    </subcellularLocation>
</comment>
<evidence type="ECO:0000256" key="2">
    <source>
        <dbReference type="ARBA" id="ARBA00011059"/>
    </source>
</evidence>
<dbReference type="GO" id="GO:0036158">
    <property type="term" value="P:outer dynein arm assembly"/>
    <property type="evidence" value="ECO:0007669"/>
    <property type="project" value="TreeGrafter"/>
</dbReference>
<dbReference type="InterPro" id="IPR050687">
    <property type="entry name" value="Dynein_IC"/>
</dbReference>
<dbReference type="PANTHER" id="PTHR12442">
    <property type="entry name" value="DYNEIN INTERMEDIATE CHAIN"/>
    <property type="match status" value="1"/>
</dbReference>
<dbReference type="AlphaFoldDB" id="A0A9P0HLP4"/>
<sequence length="782" mass="89708">MPGKNEEGEDTVAQPDTQPSEAEVKPKEPEKLQLRTPERKEILGFGETEEDEEAIALAKKIKEKEEKFKERRYKIAQVKENTLSVEDAIREGKEELVIRPALVDSVPEELTNHQLNEGITRSLLSDNPYLDTDRVIFNHEKREFQKVIKNSREVVLYEIEGCIIHSNSQEAEVQAVRIKREEKWALKLAAINEKQKRLLRAKVDERKRMSRKVTELDEIGLETEEAGEETSSDVGEEGEGEEGAMTPHIDAFEEDIPGKKLVNRFNYSDRSVLTIACITRDKGTQTAPNPRSHVTGQVSQWIIYDHYQKDYAAIQEAKEKERQAKMIMAVKKEDRTIKKPVKTEDPIYKRMAEGIKILERMLNQNTYDHLAQDCQFYEDPGDKYRTEEGVLLPLWEFKYQPTKGIAVTQVKWNPAYKDLFGVTFGILDFAENDDIGVLSVFTLKNPSFPEFVKHFDSGALCLDFHPRKCYYVCVGLQDGSVAVHNMQTPNCETQFRSTVEHNHRSQVWSVLWCDDHRDRQLSFFSAGGDGRICKWLLLQNELLHSPIITLYIDKHELSSDIPHLKLKAMPTCLTFHPKDFEIFMVGTAFGTIYKCNISYASTYFYHMKVHELTVYRISYNSFIPEIFATAGGDWRMKIWEDGRPEPLFVYNLDASVQDVEWAPYSSTVIAGITALGRVYIYDLNVNKYIAACAQYVVCADDDIATCLTFNPAGHKMPLILVGDSGGTITTLKLSPNLRLKPKQPRKRKEAAVQIDETALEISKLEKILYHVREPMLRKESEE</sequence>
<keyword evidence="10" id="KW-0966">Cell projection</keyword>
<dbReference type="SUPFAM" id="SSF50978">
    <property type="entry name" value="WD40 repeat-like"/>
    <property type="match status" value="1"/>
</dbReference>
<dbReference type="InterPro" id="IPR036322">
    <property type="entry name" value="WD40_repeat_dom_sf"/>
</dbReference>
<keyword evidence="8" id="KW-0505">Motor protein</keyword>
<feature type="compositionally biased region" description="Acidic residues" evidence="11">
    <location>
        <begin position="220"/>
        <end position="242"/>
    </location>
</feature>
<keyword evidence="13" id="KW-1185">Reference proteome</keyword>
<evidence type="ECO:0000256" key="3">
    <source>
        <dbReference type="ARBA" id="ARBA00022490"/>
    </source>
</evidence>
<evidence type="ECO:0000313" key="13">
    <source>
        <dbReference type="Proteomes" id="UP001152798"/>
    </source>
</evidence>
<accession>A0A9P0HLP4</accession>
<dbReference type="EMBL" id="OV725082">
    <property type="protein sequence ID" value="CAH1404311.1"/>
    <property type="molecule type" value="Genomic_DNA"/>
</dbReference>
<gene>
    <name evidence="12" type="ORF">NEZAVI_LOCUS12745</name>
</gene>
<keyword evidence="6" id="KW-0677">Repeat</keyword>
<protein>
    <recommendedName>
        <fullName evidence="14">Dynein intermediate chain 2, ciliary</fullName>
    </recommendedName>
</protein>
<dbReference type="SMART" id="SM00320">
    <property type="entry name" value="WD40"/>
    <property type="match status" value="4"/>
</dbReference>
<evidence type="ECO:0000256" key="8">
    <source>
        <dbReference type="ARBA" id="ARBA00023175"/>
    </source>
</evidence>
<feature type="region of interest" description="Disordered" evidence="11">
    <location>
        <begin position="1"/>
        <end position="51"/>
    </location>
</feature>
<dbReference type="GO" id="GO:0005874">
    <property type="term" value="C:microtubule"/>
    <property type="evidence" value="ECO:0007669"/>
    <property type="project" value="UniProtKB-KW"/>
</dbReference>
<evidence type="ECO:0000256" key="10">
    <source>
        <dbReference type="ARBA" id="ARBA00023273"/>
    </source>
</evidence>
<evidence type="ECO:0000256" key="5">
    <source>
        <dbReference type="ARBA" id="ARBA00022701"/>
    </source>
</evidence>
<evidence type="ECO:0000313" key="12">
    <source>
        <dbReference type="EMBL" id="CAH1404311.1"/>
    </source>
</evidence>
<evidence type="ECO:0000256" key="7">
    <source>
        <dbReference type="ARBA" id="ARBA00023017"/>
    </source>
</evidence>
<dbReference type="GO" id="GO:0036157">
    <property type="term" value="C:outer dynein arm"/>
    <property type="evidence" value="ECO:0007669"/>
    <property type="project" value="TreeGrafter"/>
</dbReference>
<dbReference type="Gene3D" id="2.130.10.10">
    <property type="entry name" value="YVTN repeat-like/Quinoprotein amine dehydrogenase"/>
    <property type="match status" value="2"/>
</dbReference>
<evidence type="ECO:0000256" key="4">
    <source>
        <dbReference type="ARBA" id="ARBA00022574"/>
    </source>
</evidence>
<keyword evidence="4" id="KW-0853">WD repeat</keyword>
<proteinExistence type="inferred from homology"/>
<reference evidence="12" key="1">
    <citation type="submission" date="2022-01" db="EMBL/GenBank/DDBJ databases">
        <authorList>
            <person name="King R."/>
        </authorList>
    </citation>
    <scope>NUCLEOTIDE SEQUENCE</scope>
</reference>
<organism evidence="12 13">
    <name type="scientific">Nezara viridula</name>
    <name type="common">Southern green stink bug</name>
    <name type="synonym">Cimex viridulus</name>
    <dbReference type="NCBI Taxonomy" id="85310"/>
    <lineage>
        <taxon>Eukaryota</taxon>
        <taxon>Metazoa</taxon>
        <taxon>Ecdysozoa</taxon>
        <taxon>Arthropoda</taxon>
        <taxon>Hexapoda</taxon>
        <taxon>Insecta</taxon>
        <taxon>Pterygota</taxon>
        <taxon>Neoptera</taxon>
        <taxon>Paraneoptera</taxon>
        <taxon>Hemiptera</taxon>
        <taxon>Heteroptera</taxon>
        <taxon>Panheteroptera</taxon>
        <taxon>Pentatomomorpha</taxon>
        <taxon>Pentatomoidea</taxon>
        <taxon>Pentatomidae</taxon>
        <taxon>Pentatominae</taxon>
        <taxon>Nezara</taxon>
    </lineage>
</organism>
<evidence type="ECO:0000256" key="9">
    <source>
        <dbReference type="ARBA" id="ARBA00023212"/>
    </source>
</evidence>
<keyword evidence="9" id="KW-0206">Cytoskeleton</keyword>
<evidence type="ECO:0008006" key="14">
    <source>
        <dbReference type="Google" id="ProtNLM"/>
    </source>
</evidence>
<dbReference type="GO" id="GO:0045504">
    <property type="term" value="F:dynein heavy chain binding"/>
    <property type="evidence" value="ECO:0007669"/>
    <property type="project" value="TreeGrafter"/>
</dbReference>
<keyword evidence="5" id="KW-0493">Microtubule</keyword>
<feature type="compositionally biased region" description="Basic and acidic residues" evidence="11">
    <location>
        <begin position="22"/>
        <end position="42"/>
    </location>
</feature>
<name>A0A9P0HLP4_NEZVI</name>
<evidence type="ECO:0000256" key="11">
    <source>
        <dbReference type="SAM" id="MobiDB-lite"/>
    </source>
</evidence>
<dbReference type="OrthoDB" id="10261376at2759"/>
<feature type="region of interest" description="Disordered" evidence="11">
    <location>
        <begin position="220"/>
        <end position="243"/>
    </location>
</feature>
<keyword evidence="3" id="KW-0963">Cytoplasm</keyword>
<evidence type="ECO:0000256" key="1">
    <source>
        <dbReference type="ARBA" id="ARBA00004430"/>
    </source>
</evidence>
<dbReference type="Proteomes" id="UP001152798">
    <property type="component" value="Chromosome 6"/>
</dbReference>
<dbReference type="PANTHER" id="PTHR12442:SF11">
    <property type="entry name" value="DYNEIN AXONEMAL INTERMEDIATE CHAIN 1"/>
    <property type="match status" value="1"/>
</dbReference>
<keyword evidence="7" id="KW-0243">Dynein</keyword>
<dbReference type="InterPro" id="IPR001680">
    <property type="entry name" value="WD40_rpt"/>
</dbReference>
<dbReference type="InterPro" id="IPR015943">
    <property type="entry name" value="WD40/YVTN_repeat-like_dom_sf"/>
</dbReference>
<comment type="similarity">
    <text evidence="2">Belongs to the dynein intermediate chain family.</text>
</comment>
<evidence type="ECO:0000256" key="6">
    <source>
        <dbReference type="ARBA" id="ARBA00022737"/>
    </source>
</evidence>
<dbReference type="GO" id="GO:0003341">
    <property type="term" value="P:cilium movement"/>
    <property type="evidence" value="ECO:0007669"/>
    <property type="project" value="TreeGrafter"/>
</dbReference>